<dbReference type="PIRSF" id="PIRSF006425">
    <property type="entry name" value="UCP006425_WD40"/>
    <property type="match status" value="1"/>
</dbReference>
<reference evidence="1 2" key="1">
    <citation type="submission" date="2016-10" db="EMBL/GenBank/DDBJ databases">
        <authorList>
            <person name="de Groot N.N."/>
        </authorList>
    </citation>
    <scope>NUCLEOTIDE SEQUENCE [LARGE SCALE GENOMIC DNA]</scope>
    <source>
        <strain evidence="1 2">DSM 18978</strain>
    </source>
</reference>
<protein>
    <submittedName>
        <fullName evidence="1">Secreted protein containing C-terminal beta-propeller domain</fullName>
    </submittedName>
</protein>
<dbReference type="EMBL" id="FMUS01000039">
    <property type="protein sequence ID" value="SCZ07862.1"/>
    <property type="molecule type" value="Genomic_DNA"/>
</dbReference>
<name>A0A1G5L4Q4_9FIRM</name>
<dbReference type="OrthoDB" id="9778998at2"/>
<keyword evidence="2" id="KW-1185">Reference proteome</keyword>
<sequence length="642" mass="74337">MKSRIIFIIALSLFIMMVTVFVGEPYSIRGLEEVASIKPPKVQDENHLWQLLKAFEKRNSINNYGFFSRGIKEIAVESAESEEYGSQSNDYSDTNIQVKGVDEGDIIKTDGEYIYHLQHHKLNVYMAYPAEKLRFVSSLEFGEDFNFLEIYLHDEQLIVIGNKTEHNELKPNATGAYSTPHYNYYRNFTKVIVLDRKSKDLKVLKEFEIEGDYFSSRKVNDSLYMVSNKNMYTYLPMPRIIVNGKYEYKEKQVIETPYYKEDNSEMINIPVEDIYYFPNFTTPEYMTISTINLKDLSSNVHLETYIGASHSIYASTENLYIANTIYQEVSTWNRNAIGETTTEIHKIKLQDGKTSYAGMGLVNGKILNQFSMDEKDGYFRIATTTGDIWRDDEFTSKNHLFILDNKLEVVGSVNNIAPTERIYSMRFIGDKAYMVTFRETDPFFVIDVKDPTNPKIQGYLKIPGYSNYLHPYDENHIIGFGKEVYETKQGFLDGGLKIAVFDVSDVSNPIEKYKVEIGGRGTHSQLLNNHKALLFDATRNLLALPVTVYSEEESTNNFWKGNFKFQGAYVYHLDMENGFNLKGEITHYTEDDYQKAGIYHYYGDKDIQRIIRIDDVLYTVSEEMIKANKLDDLKEIKSIIHK</sequence>
<dbReference type="InterPro" id="IPR019198">
    <property type="entry name" value="Beta_propeller_containing"/>
</dbReference>
<dbReference type="RefSeq" id="WP_091547309.1">
    <property type="nucleotide sequence ID" value="NZ_FMUS01000039.1"/>
</dbReference>
<evidence type="ECO:0000313" key="2">
    <source>
        <dbReference type="Proteomes" id="UP000198636"/>
    </source>
</evidence>
<evidence type="ECO:0000313" key="1">
    <source>
        <dbReference type="EMBL" id="SCZ07862.1"/>
    </source>
</evidence>
<organism evidence="1 2">
    <name type="scientific">Alkaliphilus peptidifermentans DSM 18978</name>
    <dbReference type="NCBI Taxonomy" id="1120976"/>
    <lineage>
        <taxon>Bacteria</taxon>
        <taxon>Bacillati</taxon>
        <taxon>Bacillota</taxon>
        <taxon>Clostridia</taxon>
        <taxon>Peptostreptococcales</taxon>
        <taxon>Natronincolaceae</taxon>
        <taxon>Alkaliphilus</taxon>
    </lineage>
</organism>
<dbReference type="InterPro" id="IPR014441">
    <property type="entry name" value="UCP006425_b-propeller"/>
</dbReference>
<proteinExistence type="predicted"/>
<gene>
    <name evidence="1" type="ORF">SAMN03080606_04059</name>
</gene>
<dbReference type="Pfam" id="PF09826">
    <property type="entry name" value="Beta_propel"/>
    <property type="match status" value="1"/>
</dbReference>
<accession>A0A1G5L4Q4</accession>
<dbReference type="AlphaFoldDB" id="A0A1G5L4Q4"/>
<dbReference type="Proteomes" id="UP000198636">
    <property type="component" value="Unassembled WGS sequence"/>
</dbReference>
<dbReference type="STRING" id="1120976.SAMN03080606_04059"/>